<accession>A0A0A9HC75</accession>
<sequence>MLLIFKVMPCFTSLFRYSSSSLLCLCSIPMLVFLYPM</sequence>
<keyword evidence="1" id="KW-1133">Transmembrane helix</keyword>
<keyword evidence="1" id="KW-0472">Membrane</keyword>
<dbReference type="AlphaFoldDB" id="A0A0A9HC75"/>
<reference evidence="2" key="1">
    <citation type="submission" date="2014-09" db="EMBL/GenBank/DDBJ databases">
        <authorList>
            <person name="Magalhaes I.L.F."/>
            <person name="Oliveira U."/>
            <person name="Santos F.R."/>
            <person name="Vidigal T.H.D.A."/>
            <person name="Brescovit A.D."/>
            <person name="Santos A.J."/>
        </authorList>
    </citation>
    <scope>NUCLEOTIDE SEQUENCE</scope>
    <source>
        <tissue evidence="2">Shoot tissue taken approximately 20 cm above the soil surface</tissue>
    </source>
</reference>
<proteinExistence type="predicted"/>
<dbReference type="EMBL" id="GBRH01163539">
    <property type="protein sequence ID" value="JAE34357.1"/>
    <property type="molecule type" value="Transcribed_RNA"/>
</dbReference>
<feature type="transmembrane region" description="Helical" evidence="1">
    <location>
        <begin position="15"/>
        <end position="35"/>
    </location>
</feature>
<name>A0A0A9HC75_ARUDO</name>
<evidence type="ECO:0000313" key="2">
    <source>
        <dbReference type="EMBL" id="JAE34357.1"/>
    </source>
</evidence>
<reference evidence="2" key="2">
    <citation type="journal article" date="2015" name="Data Brief">
        <title>Shoot transcriptome of the giant reed, Arundo donax.</title>
        <authorList>
            <person name="Barrero R.A."/>
            <person name="Guerrero F.D."/>
            <person name="Moolhuijzen P."/>
            <person name="Goolsby J.A."/>
            <person name="Tidwell J."/>
            <person name="Bellgard S.E."/>
            <person name="Bellgard M.I."/>
        </authorList>
    </citation>
    <scope>NUCLEOTIDE SEQUENCE</scope>
    <source>
        <tissue evidence="2">Shoot tissue taken approximately 20 cm above the soil surface</tissue>
    </source>
</reference>
<organism evidence="2">
    <name type="scientific">Arundo donax</name>
    <name type="common">Giant reed</name>
    <name type="synonym">Donax arundinaceus</name>
    <dbReference type="NCBI Taxonomy" id="35708"/>
    <lineage>
        <taxon>Eukaryota</taxon>
        <taxon>Viridiplantae</taxon>
        <taxon>Streptophyta</taxon>
        <taxon>Embryophyta</taxon>
        <taxon>Tracheophyta</taxon>
        <taxon>Spermatophyta</taxon>
        <taxon>Magnoliopsida</taxon>
        <taxon>Liliopsida</taxon>
        <taxon>Poales</taxon>
        <taxon>Poaceae</taxon>
        <taxon>PACMAD clade</taxon>
        <taxon>Arundinoideae</taxon>
        <taxon>Arundineae</taxon>
        <taxon>Arundo</taxon>
    </lineage>
</organism>
<keyword evidence="1" id="KW-0812">Transmembrane</keyword>
<evidence type="ECO:0000256" key="1">
    <source>
        <dbReference type="SAM" id="Phobius"/>
    </source>
</evidence>
<protein>
    <submittedName>
        <fullName evidence="2">Uncharacterized protein</fullName>
    </submittedName>
</protein>